<dbReference type="EMBL" id="OC872625">
    <property type="protein sequence ID" value="CAD7635952.1"/>
    <property type="molecule type" value="Genomic_DNA"/>
</dbReference>
<proteinExistence type="predicted"/>
<accession>A0A7R9Q9H2</accession>
<evidence type="ECO:0000313" key="3">
    <source>
        <dbReference type="Proteomes" id="UP000759131"/>
    </source>
</evidence>
<dbReference type="EMBL" id="CAJPIZ010018050">
    <property type="protein sequence ID" value="CAG2116382.1"/>
    <property type="molecule type" value="Genomic_DNA"/>
</dbReference>
<dbReference type="AlphaFoldDB" id="A0A7R9Q9H2"/>
<evidence type="ECO:0000313" key="2">
    <source>
        <dbReference type="EMBL" id="CAD7635952.1"/>
    </source>
</evidence>
<evidence type="ECO:0000256" key="1">
    <source>
        <dbReference type="SAM" id="MobiDB-lite"/>
    </source>
</evidence>
<protein>
    <submittedName>
        <fullName evidence="2">Uncharacterized protein</fullName>
    </submittedName>
</protein>
<keyword evidence="3" id="KW-1185">Reference proteome</keyword>
<reference evidence="2" key="1">
    <citation type="submission" date="2020-11" db="EMBL/GenBank/DDBJ databases">
        <authorList>
            <person name="Tran Van P."/>
        </authorList>
    </citation>
    <scope>NUCLEOTIDE SEQUENCE</scope>
</reference>
<dbReference type="Proteomes" id="UP000759131">
    <property type="component" value="Unassembled WGS sequence"/>
</dbReference>
<feature type="region of interest" description="Disordered" evidence="1">
    <location>
        <begin position="1"/>
        <end position="24"/>
    </location>
</feature>
<name>A0A7R9Q9H2_9ACAR</name>
<sequence>MFCRHQEISVSPNSSSDGSTNRFGSTRFLSTSDTLLSSTSREVFETTVSKEVNKWLHKPVVRVIEHNIGHENSADRYDQQKRPAIEETVLFSVPDIPSIGHPILPNICGPLGCGSINPGTNEGTEECES</sequence>
<organism evidence="2">
    <name type="scientific">Medioppia subpectinata</name>
    <dbReference type="NCBI Taxonomy" id="1979941"/>
    <lineage>
        <taxon>Eukaryota</taxon>
        <taxon>Metazoa</taxon>
        <taxon>Ecdysozoa</taxon>
        <taxon>Arthropoda</taxon>
        <taxon>Chelicerata</taxon>
        <taxon>Arachnida</taxon>
        <taxon>Acari</taxon>
        <taxon>Acariformes</taxon>
        <taxon>Sarcoptiformes</taxon>
        <taxon>Oribatida</taxon>
        <taxon>Brachypylina</taxon>
        <taxon>Oppioidea</taxon>
        <taxon>Oppiidae</taxon>
        <taxon>Medioppia</taxon>
    </lineage>
</organism>
<feature type="compositionally biased region" description="Polar residues" evidence="1">
    <location>
        <begin position="8"/>
        <end position="24"/>
    </location>
</feature>
<gene>
    <name evidence="2" type="ORF">OSB1V03_LOCUS16342</name>
</gene>